<comment type="caution">
    <text evidence="1">The sequence shown here is derived from an EMBL/GenBank/DDBJ whole genome shotgun (WGS) entry which is preliminary data.</text>
</comment>
<reference evidence="1" key="1">
    <citation type="submission" date="2021-02" db="EMBL/GenBank/DDBJ databases">
        <authorList>
            <consortium name="DOE Joint Genome Institute"/>
            <person name="Ahrendt S."/>
            <person name="Looney B.P."/>
            <person name="Miyauchi S."/>
            <person name="Morin E."/>
            <person name="Drula E."/>
            <person name="Courty P.E."/>
            <person name="Chicoki N."/>
            <person name="Fauchery L."/>
            <person name="Kohler A."/>
            <person name="Kuo A."/>
            <person name="Labutti K."/>
            <person name="Pangilinan J."/>
            <person name="Lipzen A."/>
            <person name="Riley R."/>
            <person name="Andreopoulos W."/>
            <person name="He G."/>
            <person name="Johnson J."/>
            <person name="Barry K.W."/>
            <person name="Grigoriev I.V."/>
            <person name="Nagy L."/>
            <person name="Hibbett D."/>
            <person name="Henrissat B."/>
            <person name="Matheny P.B."/>
            <person name="Labbe J."/>
            <person name="Martin F."/>
        </authorList>
    </citation>
    <scope>NUCLEOTIDE SEQUENCE</scope>
    <source>
        <strain evidence="1">EC-137</strain>
    </source>
</reference>
<name>A0ACB8QTY2_9AGAM</name>
<dbReference type="EMBL" id="MU273490">
    <property type="protein sequence ID" value="KAI0035075.1"/>
    <property type="molecule type" value="Genomic_DNA"/>
</dbReference>
<protein>
    <submittedName>
        <fullName evidence="1">Glycosyltransferase family 15 protein</fullName>
    </submittedName>
</protein>
<dbReference type="Proteomes" id="UP000814128">
    <property type="component" value="Unassembled WGS sequence"/>
</dbReference>
<proteinExistence type="predicted"/>
<sequence>MMTPMRYVVLVLFVVLGLHFILTLSHPAYGNATSLSRITQGWQSSSSLFDDSRQVPDSYRSPAPKPDISRKANATIVMLARNSDLKGIRKSMKQMEDRFNKRFQYPYTFLNEEPFSDVFKESVTALTDAPVEFGLIPHDHWYQPAWIDETRASAARKAMEENKVIYGGTSPRYRNMCRFNSGFFYRHPLVEKYRYYWRVEPDVTFFCDLDYDPFLYMQDHGKVYGFTIALPEYAETIPTLWDTVKEFIKENPELVPKDNAMPFLSDDNGETYNRCHFWSNFEIADADFWRSEAYSKFFDKLDSAGGFYYERWGDAPVHSIGAALLAPRDKLHFFHDIGYRHEPFERCPLSDEYKQGKCWCGHEENFDYHWYSCLPKYDQMFG</sequence>
<accession>A0ACB8QTY2</accession>
<gene>
    <name evidence="1" type="ORF">K488DRAFT_44027</name>
</gene>
<reference evidence="1" key="2">
    <citation type="journal article" date="2022" name="New Phytol.">
        <title>Evolutionary transition to the ectomycorrhizal habit in the genomes of a hyperdiverse lineage of mushroom-forming fungi.</title>
        <authorList>
            <person name="Looney B."/>
            <person name="Miyauchi S."/>
            <person name="Morin E."/>
            <person name="Drula E."/>
            <person name="Courty P.E."/>
            <person name="Kohler A."/>
            <person name="Kuo A."/>
            <person name="LaButti K."/>
            <person name="Pangilinan J."/>
            <person name="Lipzen A."/>
            <person name="Riley R."/>
            <person name="Andreopoulos W."/>
            <person name="He G."/>
            <person name="Johnson J."/>
            <person name="Nolan M."/>
            <person name="Tritt A."/>
            <person name="Barry K.W."/>
            <person name="Grigoriev I.V."/>
            <person name="Nagy L.G."/>
            <person name="Hibbett D."/>
            <person name="Henrissat B."/>
            <person name="Matheny P.B."/>
            <person name="Labbe J."/>
            <person name="Martin F.M."/>
        </authorList>
    </citation>
    <scope>NUCLEOTIDE SEQUENCE</scope>
    <source>
        <strain evidence="1">EC-137</strain>
    </source>
</reference>
<keyword evidence="2" id="KW-1185">Reference proteome</keyword>
<evidence type="ECO:0000313" key="2">
    <source>
        <dbReference type="Proteomes" id="UP000814128"/>
    </source>
</evidence>
<organism evidence="1 2">
    <name type="scientific">Vararia minispora EC-137</name>
    <dbReference type="NCBI Taxonomy" id="1314806"/>
    <lineage>
        <taxon>Eukaryota</taxon>
        <taxon>Fungi</taxon>
        <taxon>Dikarya</taxon>
        <taxon>Basidiomycota</taxon>
        <taxon>Agaricomycotina</taxon>
        <taxon>Agaricomycetes</taxon>
        <taxon>Russulales</taxon>
        <taxon>Lachnocladiaceae</taxon>
        <taxon>Vararia</taxon>
    </lineage>
</organism>
<evidence type="ECO:0000313" key="1">
    <source>
        <dbReference type="EMBL" id="KAI0035075.1"/>
    </source>
</evidence>